<proteinExistence type="predicted"/>
<feature type="region of interest" description="Disordered" evidence="1">
    <location>
        <begin position="197"/>
        <end position="243"/>
    </location>
</feature>
<feature type="region of interest" description="Disordered" evidence="1">
    <location>
        <begin position="1"/>
        <end position="38"/>
    </location>
</feature>
<gene>
    <name evidence="2" type="ORF">LY90DRAFT_18753</name>
</gene>
<dbReference type="EMBL" id="MCOG01000110">
    <property type="protein sequence ID" value="ORY45816.1"/>
    <property type="molecule type" value="Genomic_DNA"/>
</dbReference>
<dbReference type="AlphaFoldDB" id="A0A1Y2CFW3"/>
<keyword evidence="3" id="KW-1185">Reference proteome</keyword>
<feature type="compositionally biased region" description="Low complexity" evidence="1">
    <location>
        <begin position="9"/>
        <end position="22"/>
    </location>
</feature>
<dbReference type="Proteomes" id="UP000193920">
    <property type="component" value="Unassembled WGS sequence"/>
</dbReference>
<organism evidence="2 3">
    <name type="scientific">Neocallimastix californiae</name>
    <dbReference type="NCBI Taxonomy" id="1754190"/>
    <lineage>
        <taxon>Eukaryota</taxon>
        <taxon>Fungi</taxon>
        <taxon>Fungi incertae sedis</taxon>
        <taxon>Chytridiomycota</taxon>
        <taxon>Chytridiomycota incertae sedis</taxon>
        <taxon>Neocallimastigomycetes</taxon>
        <taxon>Neocallimastigales</taxon>
        <taxon>Neocallimastigaceae</taxon>
        <taxon>Neocallimastix</taxon>
    </lineage>
</organism>
<feature type="region of interest" description="Disordered" evidence="1">
    <location>
        <begin position="78"/>
        <end position="112"/>
    </location>
</feature>
<evidence type="ECO:0000313" key="2">
    <source>
        <dbReference type="EMBL" id="ORY45816.1"/>
    </source>
</evidence>
<dbReference type="OrthoDB" id="10477965at2759"/>
<name>A0A1Y2CFW3_9FUNG</name>
<evidence type="ECO:0000256" key="1">
    <source>
        <dbReference type="SAM" id="MobiDB-lite"/>
    </source>
</evidence>
<evidence type="ECO:0000313" key="3">
    <source>
        <dbReference type="Proteomes" id="UP000193920"/>
    </source>
</evidence>
<accession>A0A1Y2CFW3</accession>
<protein>
    <submittedName>
        <fullName evidence="2">Uncharacterized protein</fullName>
    </submittedName>
</protein>
<sequence length="253" mass="27867">MHPTSRSQTPNYYSTKNNNPNNDEVYSPHMNLNDSSQYVTNPSTSISLVPISNNVSVVSSSKPAIQKSTIKRWGGTASENLHQQSQPHSRTSTPSNADNYYQSPPSSASHRTYMMSSHNNHIQGVIPPLSNVPISSDIPQPVPLSAIDKKLNENHLVNNNAKIKAYVINSAYSNAIVTPSGMNNLKEKLSAMAYMNDDNPEQDNPLNVMPNGRRKSNTSVPSSAKSQVHQSSQSIDHKNFSLSKKKIIEKLNE</sequence>
<feature type="compositionally biased region" description="Polar residues" evidence="1">
    <location>
        <begin position="217"/>
        <end position="234"/>
    </location>
</feature>
<reference evidence="2 3" key="1">
    <citation type="submission" date="2016-08" db="EMBL/GenBank/DDBJ databases">
        <title>A Parts List for Fungal Cellulosomes Revealed by Comparative Genomics.</title>
        <authorList>
            <consortium name="DOE Joint Genome Institute"/>
            <person name="Haitjema C.H."/>
            <person name="Gilmore S.P."/>
            <person name="Henske J.K."/>
            <person name="Solomon K.V."/>
            <person name="De Groot R."/>
            <person name="Kuo A."/>
            <person name="Mondo S.J."/>
            <person name="Salamov A.A."/>
            <person name="Labutti K."/>
            <person name="Zhao Z."/>
            <person name="Chiniquy J."/>
            <person name="Barry K."/>
            <person name="Brewer H.M."/>
            <person name="Purvine S.O."/>
            <person name="Wright A.T."/>
            <person name="Boxma B."/>
            <person name="Van Alen T."/>
            <person name="Hackstein J.H."/>
            <person name="Baker S.E."/>
            <person name="Grigoriev I.V."/>
            <person name="O'Malley M.A."/>
        </authorList>
    </citation>
    <scope>NUCLEOTIDE SEQUENCE [LARGE SCALE GENOMIC DNA]</scope>
    <source>
        <strain evidence="2 3">G1</strain>
    </source>
</reference>
<comment type="caution">
    <text evidence="2">The sequence shown here is derived from an EMBL/GenBank/DDBJ whole genome shotgun (WGS) entry which is preliminary data.</text>
</comment>